<dbReference type="InterPro" id="IPR042188">
    <property type="entry name" value="MmgE/PrpD_sf_2"/>
</dbReference>
<dbReference type="PANTHER" id="PTHR16943">
    <property type="entry name" value="2-METHYLCITRATE DEHYDRATASE-RELATED"/>
    <property type="match status" value="1"/>
</dbReference>
<dbReference type="InterPro" id="IPR042183">
    <property type="entry name" value="MmgE/PrpD_sf_1"/>
</dbReference>
<evidence type="ECO:0000259" key="3">
    <source>
        <dbReference type="Pfam" id="PF19305"/>
    </source>
</evidence>
<dbReference type="InterPro" id="IPR045337">
    <property type="entry name" value="MmgE_PrpD_C"/>
</dbReference>
<dbReference type="InterPro" id="IPR045336">
    <property type="entry name" value="MmgE_PrpD_N"/>
</dbReference>
<comment type="caution">
    <text evidence="4">The sequence shown here is derived from an EMBL/GenBank/DDBJ whole genome shotgun (WGS) entry which is preliminary data.</text>
</comment>
<evidence type="ECO:0000313" key="4">
    <source>
        <dbReference type="EMBL" id="RJG03318.1"/>
    </source>
</evidence>
<dbReference type="InterPro" id="IPR005656">
    <property type="entry name" value="MmgE_PrpD"/>
</dbReference>
<dbReference type="AlphaFoldDB" id="A0A3A3G4B4"/>
<dbReference type="InterPro" id="IPR036148">
    <property type="entry name" value="MmgE/PrpD_sf"/>
</dbReference>
<dbReference type="GO" id="GO:0016829">
    <property type="term" value="F:lyase activity"/>
    <property type="evidence" value="ECO:0007669"/>
    <property type="project" value="InterPro"/>
</dbReference>
<reference evidence="5" key="1">
    <citation type="submission" date="2018-09" db="EMBL/GenBank/DDBJ databases">
        <authorList>
            <person name="Zhu H."/>
        </authorList>
    </citation>
    <scope>NUCLEOTIDE SEQUENCE [LARGE SCALE GENOMIC DNA]</scope>
    <source>
        <strain evidence="5">K1S02-23</strain>
    </source>
</reference>
<evidence type="ECO:0000259" key="2">
    <source>
        <dbReference type="Pfam" id="PF03972"/>
    </source>
</evidence>
<feature type="domain" description="MmgE/PrpD C-terminal" evidence="3">
    <location>
        <begin position="251"/>
        <end position="411"/>
    </location>
</feature>
<dbReference type="EMBL" id="QYUQ01000002">
    <property type="protein sequence ID" value="RJG03318.1"/>
    <property type="molecule type" value="Genomic_DNA"/>
</dbReference>
<comment type="similarity">
    <text evidence="1">Belongs to the PrpD family.</text>
</comment>
<evidence type="ECO:0000313" key="5">
    <source>
        <dbReference type="Proteomes" id="UP000266327"/>
    </source>
</evidence>
<dbReference type="PANTHER" id="PTHR16943:SF8">
    <property type="entry name" value="2-METHYLCITRATE DEHYDRATASE"/>
    <property type="match status" value="1"/>
</dbReference>
<keyword evidence="5" id="KW-1185">Reference proteome</keyword>
<protein>
    <submittedName>
        <fullName evidence="4">MmgE/PrpD family protein</fullName>
    </submittedName>
</protein>
<dbReference type="Proteomes" id="UP000266327">
    <property type="component" value="Unassembled WGS sequence"/>
</dbReference>
<proteinExistence type="inferred from homology"/>
<sequence>MADPVIAAAKANVFDTLACAAAGSSAPAVAEARELAAEWGGAPQASILVFGDKVPAHHAAWVNGTMAHARDYDDTHDAATLHAGVSVVPAALAAAELRGGASGADFIAGVAAGLETISRLGIATQIGIVESGYMYTSLFGYFAATIAAGRVLGLDETQMVNALGIAYSQVAGNHQVTRDSALTKRMQPGFAAKAALMSVQLAQRNVRGAQSTFDGVDGFLRVYLRDRCDRDVLRDRLGEHFEFVQLSYKPYPCCRFNHTVIDAVLALRASNDIPASRIRRVRVGVTRQAYEAVCTPVEVRKAPKTIVNAQFSIPYNVAAAFIDGCVKLEHFTDPSLRRQDLLDLAQKVETYVDSDIEREWGRNISPAAMQVELENGTTHSLRVDIPLGHPSRPMSTADFDAKAKDCVRTAALPLRQDTHQLLRDLVDGLESLDDVRRLAQALQPAA</sequence>
<dbReference type="Gene3D" id="3.30.1330.120">
    <property type="entry name" value="2-methylcitrate dehydratase PrpD"/>
    <property type="match status" value="1"/>
</dbReference>
<name>A0A3A3G4B4_9BURK</name>
<dbReference type="Pfam" id="PF03972">
    <property type="entry name" value="MmgE_PrpD_N"/>
    <property type="match status" value="1"/>
</dbReference>
<dbReference type="Gene3D" id="1.10.4100.10">
    <property type="entry name" value="2-methylcitrate dehydratase PrpD"/>
    <property type="match status" value="1"/>
</dbReference>
<dbReference type="SUPFAM" id="SSF103378">
    <property type="entry name" value="2-methylcitrate dehydratase PrpD"/>
    <property type="match status" value="1"/>
</dbReference>
<gene>
    <name evidence="4" type="ORF">D3878_18405</name>
</gene>
<organism evidence="4 5">
    <name type="scientific">Noviherbaspirillum sedimenti</name>
    <dbReference type="NCBI Taxonomy" id="2320865"/>
    <lineage>
        <taxon>Bacteria</taxon>
        <taxon>Pseudomonadati</taxon>
        <taxon>Pseudomonadota</taxon>
        <taxon>Betaproteobacteria</taxon>
        <taxon>Burkholderiales</taxon>
        <taxon>Oxalobacteraceae</taxon>
        <taxon>Noviherbaspirillum</taxon>
    </lineage>
</organism>
<feature type="domain" description="MmgE/PrpD N-terminal" evidence="2">
    <location>
        <begin position="3"/>
        <end position="226"/>
    </location>
</feature>
<evidence type="ECO:0000256" key="1">
    <source>
        <dbReference type="ARBA" id="ARBA00006174"/>
    </source>
</evidence>
<dbReference type="Pfam" id="PF19305">
    <property type="entry name" value="MmgE_PrpD_C"/>
    <property type="match status" value="1"/>
</dbReference>
<accession>A0A3A3G4B4</accession>